<evidence type="ECO:0000256" key="1">
    <source>
        <dbReference type="SAM" id="Phobius"/>
    </source>
</evidence>
<keyword evidence="1" id="KW-0812">Transmembrane</keyword>
<name>A0A9X6MKZ3_BACTV</name>
<sequence>MNWKVNAGAVLFGICLVFGFVWYSEYQGNKLVDHMLQEQKEHLSGEDKQGVVLGKEEKEEDFEMDTTFDTSSMFVPGINMSVPMTTTSTSTSVSDGGKRYYLKVNVEEKEYKVSVEKSLYEHINIGDNIDVVVGDNMIRTK</sequence>
<gene>
    <name evidence="2" type="ORF">BK784_39070</name>
</gene>
<organism evidence="2 3">
    <name type="scientific">Bacillus thuringiensis subsp. medellin</name>
    <dbReference type="NCBI Taxonomy" id="79672"/>
    <lineage>
        <taxon>Bacteria</taxon>
        <taxon>Bacillati</taxon>
        <taxon>Bacillota</taxon>
        <taxon>Bacilli</taxon>
        <taxon>Bacillales</taxon>
        <taxon>Bacillaceae</taxon>
        <taxon>Bacillus</taxon>
        <taxon>Bacillus cereus group</taxon>
    </lineage>
</organism>
<accession>A0A9X6MKZ3</accession>
<dbReference type="AlphaFoldDB" id="A0A9X6MKZ3"/>
<keyword evidence="1" id="KW-0472">Membrane</keyword>
<dbReference type="EMBL" id="MOOV01000295">
    <property type="protein sequence ID" value="OUB82074.1"/>
    <property type="molecule type" value="Genomic_DNA"/>
</dbReference>
<feature type="transmembrane region" description="Helical" evidence="1">
    <location>
        <begin position="6"/>
        <end position="23"/>
    </location>
</feature>
<reference evidence="2 3" key="1">
    <citation type="submission" date="2016-10" db="EMBL/GenBank/DDBJ databases">
        <title>Comparative genomics of Bacillus thuringiensis reveals a path to pathogens against multiple invertebrate hosts.</title>
        <authorList>
            <person name="Zheng J."/>
            <person name="Gao Q."/>
            <person name="Liu H."/>
            <person name="Peng D."/>
            <person name="Ruan L."/>
            <person name="Sun M."/>
        </authorList>
    </citation>
    <scope>NUCLEOTIDE SEQUENCE [LARGE SCALE GENOMIC DNA]</scope>
    <source>
        <strain evidence="2">T30001</strain>
    </source>
</reference>
<evidence type="ECO:0000313" key="3">
    <source>
        <dbReference type="Proteomes" id="UP000195160"/>
    </source>
</evidence>
<dbReference type="Proteomes" id="UP000195160">
    <property type="component" value="Unassembled WGS sequence"/>
</dbReference>
<protein>
    <submittedName>
        <fullName evidence="2">Uncharacterized protein</fullName>
    </submittedName>
</protein>
<proteinExistence type="predicted"/>
<keyword evidence="1" id="KW-1133">Transmembrane helix</keyword>
<dbReference type="RefSeq" id="WP_088071793.1">
    <property type="nucleotide sequence ID" value="NZ_MOOV01000295.1"/>
</dbReference>
<evidence type="ECO:0000313" key="2">
    <source>
        <dbReference type="EMBL" id="OUB82074.1"/>
    </source>
</evidence>
<comment type="caution">
    <text evidence="2">The sequence shown here is derived from an EMBL/GenBank/DDBJ whole genome shotgun (WGS) entry which is preliminary data.</text>
</comment>